<dbReference type="HOGENOM" id="CLU_2636123_0_0_5"/>
<dbReference type="RefSeq" id="WP_014765736.1">
    <property type="nucleotide sequence ID" value="NC_018000.1"/>
</dbReference>
<dbReference type="Proteomes" id="UP000006180">
    <property type="component" value="Chromosome"/>
</dbReference>
<dbReference type="STRING" id="1185652.USDA257_c50920"/>
<evidence type="ECO:0000313" key="2">
    <source>
        <dbReference type="Proteomes" id="UP000006180"/>
    </source>
</evidence>
<organism evidence="1 2">
    <name type="scientific">Sinorhizobium fredii (strain USDA 257)</name>
    <dbReference type="NCBI Taxonomy" id="1185652"/>
    <lineage>
        <taxon>Bacteria</taxon>
        <taxon>Pseudomonadati</taxon>
        <taxon>Pseudomonadota</taxon>
        <taxon>Alphaproteobacteria</taxon>
        <taxon>Hyphomicrobiales</taxon>
        <taxon>Rhizobiaceae</taxon>
        <taxon>Sinorhizobium/Ensifer group</taxon>
        <taxon>Sinorhizobium</taxon>
    </lineage>
</organism>
<evidence type="ECO:0000313" key="1">
    <source>
        <dbReference type="EMBL" id="AFL53618.1"/>
    </source>
</evidence>
<dbReference type="eggNOG" id="COG2931">
    <property type="taxonomic scope" value="Bacteria"/>
</dbReference>
<dbReference type="PATRIC" id="fig|1185652.3.peg.5283"/>
<sequence length="77" mass="8061">MIVLSSKIFTTLTPGSLSTGLFKDIAAAKIDASDRLLYNGDTGALFYDADGSGADKAVQFAHLDNKAAITSADFFVV</sequence>
<name>I3XCL2_SINF2</name>
<dbReference type="KEGG" id="sfd:USDA257_c50920"/>
<accession>I3XCL2</accession>
<dbReference type="EMBL" id="CP003563">
    <property type="protein sequence ID" value="AFL53618.1"/>
    <property type="molecule type" value="Genomic_DNA"/>
</dbReference>
<proteinExistence type="predicted"/>
<protein>
    <submittedName>
        <fullName evidence="1">Uncharacterized protein</fullName>
    </submittedName>
</protein>
<gene>
    <name evidence="1" type="ORF">USDA257_c50920</name>
</gene>
<reference evidence="1 2" key="1">
    <citation type="journal article" date="2012" name="J. Bacteriol.">
        <title>Complete genome sequence of the broad-host-range strain Sinorhizobium fredii USDA257.</title>
        <authorList>
            <person name="Schuldes J."/>
            <person name="Rodriguez Orbegoso M."/>
            <person name="Schmeisser C."/>
            <person name="Krishnan H.B."/>
            <person name="Daniel R."/>
            <person name="Streit W.R."/>
        </authorList>
    </citation>
    <scope>NUCLEOTIDE SEQUENCE [LARGE SCALE GENOMIC DNA]</scope>
    <source>
        <strain evidence="1 2">USDA 257</strain>
    </source>
</reference>
<dbReference type="AlphaFoldDB" id="I3XCL2"/>